<evidence type="ECO:0000313" key="3">
    <source>
        <dbReference type="EMBL" id="GLL01426.1"/>
    </source>
</evidence>
<accession>A0A9W6KG17</accession>
<keyword evidence="1" id="KW-0732">Signal</keyword>
<dbReference type="CDD" id="cd22954">
    <property type="entry name" value="PLL_lectin"/>
    <property type="match status" value="1"/>
</dbReference>
<dbReference type="SUPFAM" id="SSF89372">
    <property type="entry name" value="Fucose-specific lectin"/>
    <property type="match status" value="1"/>
</dbReference>
<keyword evidence="4" id="KW-1185">Reference proteome</keyword>
<evidence type="ECO:0000256" key="1">
    <source>
        <dbReference type="SAM" id="SignalP"/>
    </source>
</evidence>
<feature type="signal peptide" evidence="1">
    <location>
        <begin position="1"/>
        <end position="24"/>
    </location>
</feature>
<comment type="caution">
    <text evidence="3">The sequence shown here is derived from an EMBL/GenBank/DDBJ whole genome shotgun (WGS) entry which is preliminary data.</text>
</comment>
<evidence type="ECO:0000259" key="2">
    <source>
        <dbReference type="Pfam" id="PF26607"/>
    </source>
</evidence>
<feature type="domain" description="PLL-like beta propeller" evidence="2">
    <location>
        <begin position="336"/>
        <end position="449"/>
    </location>
</feature>
<sequence>MRRALAVILAGALLILAGSVPARAIIVPPDPNDPNPPTYPPGSSGWCYVNSGGRLSTPAGTVGAGAFLTLNYTADVPSQCMAYVHVYGPGSDGQANLASTGSMTVNAPIAFGTATWNLSVTIPGQVPKIVGSTSVTVVAPRQSAVAVARNGDGRMEYFRTQSSGALTHRSQTAAGGVSAWTPFDGSLNSIAAETGSDGRVEVFGVSAQGTPWYRYQLVAGGGTWSDWQRFPSWQPGTDTMLTLAVTRDGAGKLHVFGSTPAGQLWQSVQGQAGNPDYWTAWTSMGSSSLVALAAGTDADGTIELVGLRPDGAILQRWSTGSGWTEFSAIAGGLTSIAMARQGDGRLELIGTNMWDSIWENWQTGPNQRAGWNGWQLASGQLVSVGAQTNAAGAVEVFGVNRQQGFFHTTRSGVGGAWSWPQFDETVAPSGSTVAAPSAGALQVGAQGVGTRLTDRSTNEAGFQVQRRDNRGRWAVAHNTATTNAAGTGDTYDWTDTADLSGQCYRFVAYTHDDFAATAEQCGVRPDGGRFPQAVSTVAQQWSGFSTVNGGTGELHNTKTGSDVVWQERTFGENLGWGNADAWTFEAQGGPQLMKGQALALRLGSHGYLRYSHRQFGVDLELTSEPVYEWYVIGGGSGEESRAGTALAGSGAIWNRTAQAYLVNGGETWGIDLNWYQVGDGSTLPMQNPPPTQFTGIGTVKVVNCAPDQHPLEVFLQDRSAGGGFTDKGSVAPAWVAGGCPGQSPPAVTFSGLTAGHQYVLVTTDRLNSYCGSHTDNPLEGGCQTSVATFTGDTSGNGHTLTQYVGINIVVT</sequence>
<reference evidence="3" key="1">
    <citation type="journal article" date="2014" name="Int. J. Syst. Evol. Microbiol.">
        <title>Complete genome sequence of Corynebacterium casei LMG S-19264T (=DSM 44701T), isolated from a smear-ripened cheese.</title>
        <authorList>
            <consortium name="US DOE Joint Genome Institute (JGI-PGF)"/>
            <person name="Walter F."/>
            <person name="Albersmeier A."/>
            <person name="Kalinowski J."/>
            <person name="Ruckert C."/>
        </authorList>
    </citation>
    <scope>NUCLEOTIDE SEQUENCE</scope>
    <source>
        <strain evidence="3">VKM Ac-1321</strain>
    </source>
</reference>
<proteinExistence type="predicted"/>
<feature type="chain" id="PRO_5040970698" description="PLL-like beta propeller domain-containing protein" evidence="1">
    <location>
        <begin position="25"/>
        <end position="811"/>
    </location>
</feature>
<dbReference type="Proteomes" id="UP001143480">
    <property type="component" value="Unassembled WGS sequence"/>
</dbReference>
<dbReference type="EMBL" id="BSFP01000015">
    <property type="protein sequence ID" value="GLL01426.1"/>
    <property type="molecule type" value="Genomic_DNA"/>
</dbReference>
<feature type="domain" description="PLL-like beta propeller" evidence="2">
    <location>
        <begin position="114"/>
        <end position="334"/>
    </location>
</feature>
<organism evidence="3 4">
    <name type="scientific">Dactylosporangium matsuzakiense</name>
    <dbReference type="NCBI Taxonomy" id="53360"/>
    <lineage>
        <taxon>Bacteria</taxon>
        <taxon>Bacillati</taxon>
        <taxon>Actinomycetota</taxon>
        <taxon>Actinomycetes</taxon>
        <taxon>Micromonosporales</taxon>
        <taxon>Micromonosporaceae</taxon>
        <taxon>Dactylosporangium</taxon>
    </lineage>
</organism>
<gene>
    <name evidence="3" type="ORF">GCM10017581_031670</name>
</gene>
<evidence type="ECO:0000313" key="4">
    <source>
        <dbReference type="Proteomes" id="UP001143480"/>
    </source>
</evidence>
<dbReference type="Gene3D" id="2.120.10.70">
    <property type="entry name" value="Fucose-specific lectin"/>
    <property type="match status" value="1"/>
</dbReference>
<dbReference type="AlphaFoldDB" id="A0A9W6KG17"/>
<dbReference type="InterPro" id="IPR058502">
    <property type="entry name" value="PLL-like_beta-prop"/>
</dbReference>
<dbReference type="Pfam" id="PF26607">
    <property type="entry name" value="DUF8189"/>
    <property type="match status" value="2"/>
</dbReference>
<name>A0A9W6KG17_9ACTN</name>
<reference evidence="3" key="2">
    <citation type="submission" date="2023-01" db="EMBL/GenBank/DDBJ databases">
        <authorList>
            <person name="Sun Q."/>
            <person name="Evtushenko L."/>
        </authorList>
    </citation>
    <scope>NUCLEOTIDE SEQUENCE</scope>
    <source>
        <strain evidence="3">VKM Ac-1321</strain>
    </source>
</reference>
<protein>
    <recommendedName>
        <fullName evidence="2">PLL-like beta propeller domain-containing protein</fullName>
    </recommendedName>
</protein>